<protein>
    <submittedName>
        <fullName evidence="3">Type VI secretion system ImpA domain-containing protein</fullName>
    </submittedName>
</protein>
<organism evidence="3 4">
    <name type="scientific">Candidimonas nitroreducens</name>
    <dbReference type="NCBI Taxonomy" id="683354"/>
    <lineage>
        <taxon>Bacteria</taxon>
        <taxon>Pseudomonadati</taxon>
        <taxon>Pseudomonadota</taxon>
        <taxon>Betaproteobacteria</taxon>
        <taxon>Burkholderiales</taxon>
        <taxon>Alcaligenaceae</taxon>
        <taxon>Candidimonas</taxon>
    </lineage>
</organism>
<dbReference type="AlphaFoldDB" id="A0A225MKA8"/>
<dbReference type="PANTHER" id="PTHR37024:SF3">
    <property type="entry name" value="TYPE VI SECRETION SYSTEM PROTEIN TSSA"/>
    <property type="match status" value="1"/>
</dbReference>
<feature type="domain" description="ImpA N-terminal" evidence="2">
    <location>
        <begin position="4"/>
        <end position="116"/>
    </location>
</feature>
<keyword evidence="4" id="KW-1185">Reference proteome</keyword>
<dbReference type="InterPro" id="IPR010657">
    <property type="entry name" value="ImpA_N"/>
</dbReference>
<feature type="region of interest" description="Disordered" evidence="1">
    <location>
        <begin position="177"/>
        <end position="209"/>
    </location>
</feature>
<dbReference type="EMBL" id="NJIH01000007">
    <property type="protein sequence ID" value="OWT59299.1"/>
    <property type="molecule type" value="Genomic_DNA"/>
</dbReference>
<reference evidence="4" key="1">
    <citation type="submission" date="2017-06" db="EMBL/GenBank/DDBJ databases">
        <title>Herbaspirillum phytohormonus sp. nov., isolated from the root nodule of Robinia pseudoacacia in lead-zinc mine.</title>
        <authorList>
            <person name="Fan M."/>
            <person name="Lin Y."/>
        </authorList>
    </citation>
    <scope>NUCLEOTIDE SEQUENCE [LARGE SCALE GENOMIC DNA]</scope>
    <source>
        <strain evidence="4">SC-089</strain>
    </source>
</reference>
<evidence type="ECO:0000313" key="4">
    <source>
        <dbReference type="Proteomes" id="UP000214603"/>
    </source>
</evidence>
<evidence type="ECO:0000256" key="1">
    <source>
        <dbReference type="SAM" id="MobiDB-lite"/>
    </source>
</evidence>
<proteinExistence type="predicted"/>
<evidence type="ECO:0000313" key="3">
    <source>
        <dbReference type="EMBL" id="OWT59299.1"/>
    </source>
</evidence>
<gene>
    <name evidence="3" type="ORF">CEY11_12945</name>
</gene>
<dbReference type="PANTHER" id="PTHR37024">
    <property type="entry name" value="TYPE VI SECRETION SYSTEM DUF2094 AND IMPA-RELATED DOMAIN PROTEIN"/>
    <property type="match status" value="1"/>
</dbReference>
<dbReference type="Proteomes" id="UP000214603">
    <property type="component" value="Unassembled WGS sequence"/>
</dbReference>
<dbReference type="Pfam" id="PF16989">
    <property type="entry name" value="T6SS_VasJ"/>
    <property type="match status" value="1"/>
</dbReference>
<accession>A0A225MKA8</accession>
<evidence type="ECO:0000259" key="2">
    <source>
        <dbReference type="Pfam" id="PF06812"/>
    </source>
</evidence>
<dbReference type="NCBIfam" id="TIGR03362">
    <property type="entry name" value="VI_chp_7"/>
    <property type="match status" value="1"/>
</dbReference>
<dbReference type="InterPro" id="IPR017739">
    <property type="entry name" value="T6SS-assoc_VCA0119"/>
</dbReference>
<comment type="caution">
    <text evidence="3">The sequence shown here is derived from an EMBL/GenBank/DDBJ whole genome shotgun (WGS) entry which is preliminary data.</text>
</comment>
<name>A0A225MKA8_9BURK</name>
<sequence length="518" mass="54234">MGTQPISEASPAGEDPRENDTYAAAQSQIDRLTDIHAQGGVDWGIVAASSQQILGREGKDLTAAVWLTLAGLHLQGTTGLAAGVHILNDLIHTYWDTMFPPPARLRGRRNQIQWLLDQLNERLQGEFDAVPPETHGALLTDWDALDEFWQSKDTDPPAIFGLRRLLASLPVLATAEPTPAPPATAAEAAPQAGAASATPAAAPPAQTATAPAPLAATVAPASGADPTDAIDAALTGMQPLIDWCLEQNPALPLLFRLNRICAWASISAAPPATGIATLLPAPPDQLVTGLAQVMQGTEPQAIVHFVEARLIGQRYWLDLNRICHAALTRMGAQDAAAVVAFETASFLARLPQLATLTFNDGRPFADAETRAWLDSLAASAGPGSQGGADPIDTLAGTANAAAAAGQLDAALASLQAATGQTASARDAFRLKLAQCSLLYSYDTSGAVRTLLAPLIQELDVYRLSLWEPGLARQALELAAAVEQRYGTDPGETSAPMLARLAGLDCHAAWRLSQTSPTS</sequence>
<dbReference type="OrthoDB" id="1522895at2"/>
<dbReference type="Pfam" id="PF06812">
    <property type="entry name" value="ImpA_N"/>
    <property type="match status" value="1"/>
</dbReference>